<sequence length="88" mass="9963">MQTIQIDTTLYNKLVKAGIDIEEELQKLANNFVSDVKGSYGKKPLLREKEIAEIVKNSQGIEGYKPVSNEVTERMKALMKQHNVKVSL</sequence>
<evidence type="ECO:0000313" key="1">
    <source>
        <dbReference type="EMBL" id="CAA6818928.1"/>
    </source>
</evidence>
<dbReference type="EMBL" id="CACVAP010000090">
    <property type="protein sequence ID" value="CAA6818928.1"/>
    <property type="molecule type" value="Genomic_DNA"/>
</dbReference>
<dbReference type="AlphaFoldDB" id="A0A6S6TRL7"/>
<reference evidence="1" key="1">
    <citation type="submission" date="2020-01" db="EMBL/GenBank/DDBJ databases">
        <authorList>
            <person name="Meier V. D."/>
            <person name="Meier V D."/>
        </authorList>
    </citation>
    <scope>NUCLEOTIDE SEQUENCE</scope>
    <source>
        <strain evidence="1">HLG_WM_MAG_06</strain>
    </source>
</reference>
<proteinExistence type="predicted"/>
<name>A0A6S6TRL7_9BACT</name>
<organism evidence="1">
    <name type="scientific">uncultured Sulfurovum sp</name>
    <dbReference type="NCBI Taxonomy" id="269237"/>
    <lineage>
        <taxon>Bacteria</taxon>
        <taxon>Pseudomonadati</taxon>
        <taxon>Campylobacterota</taxon>
        <taxon>Epsilonproteobacteria</taxon>
        <taxon>Campylobacterales</taxon>
        <taxon>Sulfurovaceae</taxon>
        <taxon>Sulfurovum</taxon>
        <taxon>environmental samples</taxon>
    </lineage>
</organism>
<protein>
    <submittedName>
        <fullName evidence="1">Uncharacterized protein</fullName>
    </submittedName>
</protein>
<gene>
    <name evidence="1" type="ORF">HELGO_WM7512</name>
</gene>
<accession>A0A6S6TRL7</accession>